<dbReference type="PROSITE" id="PS51109">
    <property type="entry name" value="G5"/>
    <property type="match status" value="1"/>
</dbReference>
<keyword evidence="1" id="KW-0732">Signal</keyword>
<gene>
    <name evidence="5" type="ORF">DWX20_07590</name>
</gene>
<dbReference type="PANTHER" id="PTHR21666">
    <property type="entry name" value="PEPTIDASE-RELATED"/>
    <property type="match status" value="1"/>
</dbReference>
<comment type="caution">
    <text evidence="5">The sequence shown here is derived from an EMBL/GenBank/DDBJ whole genome shotgun (WGS) entry which is preliminary data.</text>
</comment>
<dbReference type="SUPFAM" id="SSF54106">
    <property type="entry name" value="LysM domain"/>
    <property type="match status" value="1"/>
</dbReference>
<evidence type="ECO:0000259" key="3">
    <source>
        <dbReference type="PROSITE" id="PS51109"/>
    </source>
</evidence>
<keyword evidence="2" id="KW-0812">Transmembrane</keyword>
<dbReference type="AlphaFoldDB" id="A0A412PCV6"/>
<evidence type="ECO:0000313" key="6">
    <source>
        <dbReference type="Proteomes" id="UP000284731"/>
    </source>
</evidence>
<evidence type="ECO:0000259" key="4">
    <source>
        <dbReference type="PROSITE" id="PS51782"/>
    </source>
</evidence>
<dbReference type="Proteomes" id="UP000284731">
    <property type="component" value="Unassembled WGS sequence"/>
</dbReference>
<dbReference type="Gene3D" id="2.70.70.10">
    <property type="entry name" value="Glucose Permease (Domain IIA)"/>
    <property type="match status" value="1"/>
</dbReference>
<feature type="domain" description="LysM" evidence="4">
    <location>
        <begin position="236"/>
        <end position="284"/>
    </location>
</feature>
<dbReference type="Pfam" id="PF01476">
    <property type="entry name" value="LysM"/>
    <property type="match status" value="1"/>
</dbReference>
<reference evidence="5 6" key="1">
    <citation type="submission" date="2018-08" db="EMBL/GenBank/DDBJ databases">
        <title>A genome reference for cultivated species of the human gut microbiota.</title>
        <authorList>
            <person name="Zou Y."/>
            <person name="Xue W."/>
            <person name="Luo G."/>
        </authorList>
    </citation>
    <scope>NUCLEOTIDE SEQUENCE [LARGE SCALE GENOMIC DNA]</scope>
    <source>
        <strain evidence="5 6">AF18-46</strain>
    </source>
</reference>
<dbReference type="Pfam" id="PF01551">
    <property type="entry name" value="Peptidase_M23"/>
    <property type="match status" value="1"/>
</dbReference>
<dbReference type="Gene3D" id="3.10.350.10">
    <property type="entry name" value="LysM domain"/>
    <property type="match status" value="1"/>
</dbReference>
<dbReference type="InterPro" id="IPR011098">
    <property type="entry name" value="G5_dom"/>
</dbReference>
<dbReference type="GO" id="GO:0004222">
    <property type="term" value="F:metalloendopeptidase activity"/>
    <property type="evidence" value="ECO:0007669"/>
    <property type="project" value="TreeGrafter"/>
</dbReference>
<dbReference type="InterPro" id="IPR050570">
    <property type="entry name" value="Cell_wall_metabolism_enzyme"/>
</dbReference>
<dbReference type="InterPro" id="IPR036779">
    <property type="entry name" value="LysM_dom_sf"/>
</dbReference>
<dbReference type="InterPro" id="IPR011055">
    <property type="entry name" value="Dup_hybrid_motif"/>
</dbReference>
<dbReference type="CDD" id="cd12797">
    <property type="entry name" value="M23_peptidase"/>
    <property type="match status" value="1"/>
</dbReference>
<sequence>MKEEGMKNLIAVTICLVLSIAIVIVPSFFYPSFEGIEVGTVGNFNQTVEVTTSDVHQIYKLYEDHKLIGIIKDKTYMDEHLKTIYKEKYASMFPNTHIGIADNMYLVEEMSSNVYTDADAEIMQYLDDHSLYSIACKSISFSDNNEEYARIFVKSEDIYQAALQKYLSYFIDEDTLEAIHEHHTISNLTEYGVMTMGFKINETIQIADAYASVKDIKTTEEEVLHYLSYGDNEELVYYTVEEGDTLDSIGLQNYGLTAEQLMRINQDIIKDSSKPLTAGTKLCVTYFTSPIDVYVYKQRLQKETLFYKTSVLEDNTVESGKTVVRQTGANGSKNVLYHETWVNGVLKTGQELSSVVTAAGQDEVVAIGKNSDLGIGSGSFAYPVEHPEIICKYGCYAGFESIDFINRYNRWGNVMAVDTGIIKEKGYTDELGNYVIIDHHNGYQSVYGHLYLPCSLEVDTVVRKGDVIGKIGMTGKATGPHVTFSLLQNGESVNACSALMDCEGLD</sequence>
<dbReference type="EMBL" id="QRWX01000003">
    <property type="protein sequence ID" value="RGT55020.1"/>
    <property type="molecule type" value="Genomic_DNA"/>
</dbReference>
<evidence type="ECO:0000313" key="5">
    <source>
        <dbReference type="EMBL" id="RGT55020.1"/>
    </source>
</evidence>
<dbReference type="SMART" id="SM00257">
    <property type="entry name" value="LysM"/>
    <property type="match status" value="1"/>
</dbReference>
<keyword evidence="2" id="KW-0472">Membrane</keyword>
<accession>A0A412PCV6</accession>
<dbReference type="CDD" id="cd00118">
    <property type="entry name" value="LysM"/>
    <property type="match status" value="1"/>
</dbReference>
<protein>
    <submittedName>
        <fullName evidence="5">LysM peptidoglycan-binding domain-containing protein</fullName>
    </submittedName>
</protein>
<dbReference type="PROSITE" id="PS51782">
    <property type="entry name" value="LYSM"/>
    <property type="match status" value="1"/>
</dbReference>
<name>A0A412PCV6_9FIRM</name>
<feature type="domain" description="G5" evidence="3">
    <location>
        <begin position="291"/>
        <end position="371"/>
    </location>
</feature>
<proteinExistence type="predicted"/>
<dbReference type="Pfam" id="PF07501">
    <property type="entry name" value="G5"/>
    <property type="match status" value="1"/>
</dbReference>
<dbReference type="SMART" id="SM01208">
    <property type="entry name" value="G5"/>
    <property type="match status" value="1"/>
</dbReference>
<dbReference type="PANTHER" id="PTHR21666:SF270">
    <property type="entry name" value="MUREIN HYDROLASE ACTIVATOR ENVC"/>
    <property type="match status" value="1"/>
</dbReference>
<evidence type="ECO:0000256" key="2">
    <source>
        <dbReference type="SAM" id="Phobius"/>
    </source>
</evidence>
<keyword evidence="2" id="KW-1133">Transmembrane helix</keyword>
<dbReference type="InterPro" id="IPR016047">
    <property type="entry name" value="M23ase_b-sheet_dom"/>
</dbReference>
<dbReference type="Gene3D" id="2.20.230.10">
    <property type="entry name" value="Resuscitation-promoting factor rpfb"/>
    <property type="match status" value="1"/>
</dbReference>
<dbReference type="SUPFAM" id="SSF51261">
    <property type="entry name" value="Duplicated hybrid motif"/>
    <property type="match status" value="1"/>
</dbReference>
<dbReference type="InterPro" id="IPR018392">
    <property type="entry name" value="LysM"/>
</dbReference>
<feature type="transmembrane region" description="Helical" evidence="2">
    <location>
        <begin position="9"/>
        <end position="30"/>
    </location>
</feature>
<evidence type="ECO:0000256" key="1">
    <source>
        <dbReference type="ARBA" id="ARBA00022729"/>
    </source>
</evidence>
<organism evidence="5 6">
    <name type="scientific">Solobacterium moorei</name>
    <dbReference type="NCBI Taxonomy" id="102148"/>
    <lineage>
        <taxon>Bacteria</taxon>
        <taxon>Bacillati</taxon>
        <taxon>Bacillota</taxon>
        <taxon>Erysipelotrichia</taxon>
        <taxon>Erysipelotrichales</taxon>
        <taxon>Erysipelotrichaceae</taxon>
        <taxon>Solobacterium</taxon>
    </lineage>
</organism>